<reference evidence="2" key="2">
    <citation type="submission" date="2009-11" db="EMBL/GenBank/DDBJ databases">
        <title>The Genome Sequence of Allomyces macrogynus strain ATCC 38327.</title>
        <authorList>
            <consortium name="The Broad Institute Genome Sequencing Platform"/>
            <person name="Russ C."/>
            <person name="Cuomo C."/>
            <person name="Shea T."/>
            <person name="Young S.K."/>
            <person name="Zeng Q."/>
            <person name="Koehrsen M."/>
            <person name="Haas B."/>
            <person name="Borodovsky M."/>
            <person name="Guigo R."/>
            <person name="Alvarado L."/>
            <person name="Berlin A."/>
            <person name="Borenstein D."/>
            <person name="Chen Z."/>
            <person name="Engels R."/>
            <person name="Freedman E."/>
            <person name="Gellesch M."/>
            <person name="Goldberg J."/>
            <person name="Griggs A."/>
            <person name="Gujja S."/>
            <person name="Heiman D."/>
            <person name="Hepburn T."/>
            <person name="Howarth C."/>
            <person name="Jen D."/>
            <person name="Larson L."/>
            <person name="Lewis B."/>
            <person name="Mehta T."/>
            <person name="Park D."/>
            <person name="Pearson M."/>
            <person name="Roberts A."/>
            <person name="Saif S."/>
            <person name="Shenoy N."/>
            <person name="Sisk P."/>
            <person name="Stolte C."/>
            <person name="Sykes S."/>
            <person name="Walk T."/>
            <person name="White J."/>
            <person name="Yandava C."/>
            <person name="Burger G."/>
            <person name="Gray M.W."/>
            <person name="Holland P.W.H."/>
            <person name="King N."/>
            <person name="Lang F.B.F."/>
            <person name="Roger A.J."/>
            <person name="Ruiz-Trillo I."/>
            <person name="Lander E."/>
            <person name="Nusbaum C."/>
        </authorList>
    </citation>
    <scope>NUCLEOTIDE SEQUENCE [LARGE SCALE GENOMIC DNA]</scope>
    <source>
        <strain evidence="2">ATCC 38327</strain>
    </source>
</reference>
<protein>
    <submittedName>
        <fullName evidence="1">Uncharacterized protein</fullName>
    </submittedName>
</protein>
<reference evidence="1 2" key="1">
    <citation type="submission" date="2009-11" db="EMBL/GenBank/DDBJ databases">
        <title>Annotation of Allomyces macrogynus ATCC 38327.</title>
        <authorList>
            <consortium name="The Broad Institute Genome Sequencing Platform"/>
            <person name="Russ C."/>
            <person name="Cuomo C."/>
            <person name="Burger G."/>
            <person name="Gray M.W."/>
            <person name="Holland P.W.H."/>
            <person name="King N."/>
            <person name="Lang F.B.F."/>
            <person name="Roger A.J."/>
            <person name="Ruiz-Trillo I."/>
            <person name="Young S.K."/>
            <person name="Zeng Q."/>
            <person name="Gargeya S."/>
            <person name="Fitzgerald M."/>
            <person name="Haas B."/>
            <person name="Abouelleil A."/>
            <person name="Alvarado L."/>
            <person name="Arachchi H.M."/>
            <person name="Berlin A."/>
            <person name="Chapman S.B."/>
            <person name="Gearin G."/>
            <person name="Goldberg J."/>
            <person name="Griggs A."/>
            <person name="Gujja S."/>
            <person name="Hansen M."/>
            <person name="Heiman D."/>
            <person name="Howarth C."/>
            <person name="Larimer J."/>
            <person name="Lui A."/>
            <person name="MacDonald P.J.P."/>
            <person name="McCowen C."/>
            <person name="Montmayeur A."/>
            <person name="Murphy C."/>
            <person name="Neiman D."/>
            <person name="Pearson M."/>
            <person name="Priest M."/>
            <person name="Roberts A."/>
            <person name="Saif S."/>
            <person name="Shea T."/>
            <person name="Sisk P."/>
            <person name="Stolte C."/>
            <person name="Sykes S."/>
            <person name="Wortman J."/>
            <person name="Nusbaum C."/>
            <person name="Birren B."/>
        </authorList>
    </citation>
    <scope>NUCLEOTIDE SEQUENCE [LARGE SCALE GENOMIC DNA]</scope>
    <source>
        <strain evidence="1 2">ATCC 38327</strain>
    </source>
</reference>
<sequence>MHQVLAQQARHDDVCTAGLTYLGIEQLVDRLGGTFRRGVDSATGVRSLSLRIAVAALGFEVVRRDEEEEGAEGPGLAHGA</sequence>
<proteinExistence type="predicted"/>
<accession>A0A0L0T7Z6</accession>
<evidence type="ECO:0000313" key="2">
    <source>
        <dbReference type="Proteomes" id="UP000054350"/>
    </source>
</evidence>
<dbReference type="AlphaFoldDB" id="A0A0L0T7Z6"/>
<evidence type="ECO:0000313" key="1">
    <source>
        <dbReference type="EMBL" id="KNE70928.1"/>
    </source>
</evidence>
<gene>
    <name evidence="1" type="ORF">AMAG_20217</name>
</gene>
<dbReference type="EMBL" id="GG745368">
    <property type="protein sequence ID" value="KNE70928.1"/>
    <property type="molecule type" value="Genomic_DNA"/>
</dbReference>
<dbReference type="VEuPathDB" id="FungiDB:AMAG_20217"/>
<keyword evidence="2" id="KW-1185">Reference proteome</keyword>
<organism evidence="1 2">
    <name type="scientific">Allomyces macrogynus (strain ATCC 38327)</name>
    <name type="common">Allomyces javanicus var. macrogynus</name>
    <dbReference type="NCBI Taxonomy" id="578462"/>
    <lineage>
        <taxon>Eukaryota</taxon>
        <taxon>Fungi</taxon>
        <taxon>Fungi incertae sedis</taxon>
        <taxon>Blastocladiomycota</taxon>
        <taxon>Blastocladiomycetes</taxon>
        <taxon>Blastocladiales</taxon>
        <taxon>Blastocladiaceae</taxon>
        <taxon>Allomyces</taxon>
    </lineage>
</organism>
<name>A0A0L0T7Z6_ALLM3</name>
<dbReference type="Proteomes" id="UP000054350">
    <property type="component" value="Unassembled WGS sequence"/>
</dbReference>